<dbReference type="InterPro" id="IPR005119">
    <property type="entry name" value="LysR_subst-bd"/>
</dbReference>
<keyword evidence="3" id="KW-0238">DNA-binding</keyword>
<accession>A0A5C4LET7</accession>
<organism evidence="6 7">
    <name type="scientific">Methylobacterium terricola</name>
    <dbReference type="NCBI Taxonomy" id="2583531"/>
    <lineage>
        <taxon>Bacteria</taxon>
        <taxon>Pseudomonadati</taxon>
        <taxon>Pseudomonadota</taxon>
        <taxon>Alphaproteobacteria</taxon>
        <taxon>Hyphomicrobiales</taxon>
        <taxon>Methylobacteriaceae</taxon>
        <taxon>Methylobacterium</taxon>
    </lineage>
</organism>
<evidence type="ECO:0000313" key="6">
    <source>
        <dbReference type="EMBL" id="TNC10066.1"/>
    </source>
</evidence>
<dbReference type="Proteomes" id="UP000305267">
    <property type="component" value="Unassembled WGS sequence"/>
</dbReference>
<name>A0A5C4LET7_9HYPH</name>
<comment type="caution">
    <text evidence="6">The sequence shown here is derived from an EMBL/GenBank/DDBJ whole genome shotgun (WGS) entry which is preliminary data.</text>
</comment>
<dbReference type="Gene3D" id="3.40.190.10">
    <property type="entry name" value="Periplasmic binding protein-like II"/>
    <property type="match status" value="2"/>
</dbReference>
<protein>
    <submittedName>
        <fullName evidence="6">LysR family transcriptional regulator</fullName>
    </submittedName>
</protein>
<evidence type="ECO:0000313" key="7">
    <source>
        <dbReference type="Proteomes" id="UP000305267"/>
    </source>
</evidence>
<keyword evidence="7" id="KW-1185">Reference proteome</keyword>
<dbReference type="InterPro" id="IPR036388">
    <property type="entry name" value="WH-like_DNA-bd_sf"/>
</dbReference>
<proteinExistence type="inferred from homology"/>
<dbReference type="OrthoDB" id="9793571at2"/>
<dbReference type="Gene3D" id="1.10.10.10">
    <property type="entry name" value="Winged helix-like DNA-binding domain superfamily/Winged helix DNA-binding domain"/>
    <property type="match status" value="1"/>
</dbReference>
<comment type="similarity">
    <text evidence="1">Belongs to the LysR transcriptional regulatory family.</text>
</comment>
<sequence>MRSDGVRLPPLNALRAFHAVMRHGSFRGAADNLLVSPQAVSQQIKLLEETLAVVLFDRRGRTIVPTESAVLLAHFVQSGFDEFREGVRRVARVGQRDRIDLNVSPYFATRYLVDRLDRFRARLPGADIRIKTMVEMPDFAADEVDVAIQWGFGQWRDVESTLLVRDPKIVCCSPALAARLTGPEDLARAPLVHLVLASDLWPRVLAHLGAAGGTDRNVIQVHDAASMRRAALSGLGIGLISRLDAIEDLQAGRLVAPFGLDALAGMAPADIPGFYLVLPRSHRRLKGVAAFCDWVLGEDWAREPGEGAPSWA</sequence>
<dbReference type="EMBL" id="VDDA01000014">
    <property type="protein sequence ID" value="TNC10066.1"/>
    <property type="molecule type" value="Genomic_DNA"/>
</dbReference>
<evidence type="ECO:0000256" key="4">
    <source>
        <dbReference type="ARBA" id="ARBA00023163"/>
    </source>
</evidence>
<dbReference type="SUPFAM" id="SSF46785">
    <property type="entry name" value="Winged helix' DNA-binding domain"/>
    <property type="match status" value="1"/>
</dbReference>
<dbReference type="SUPFAM" id="SSF53850">
    <property type="entry name" value="Periplasmic binding protein-like II"/>
    <property type="match status" value="1"/>
</dbReference>
<keyword evidence="2" id="KW-0805">Transcription regulation</keyword>
<dbReference type="PANTHER" id="PTHR30537">
    <property type="entry name" value="HTH-TYPE TRANSCRIPTIONAL REGULATOR"/>
    <property type="match status" value="1"/>
</dbReference>
<dbReference type="Pfam" id="PF03466">
    <property type="entry name" value="LysR_substrate"/>
    <property type="match status" value="1"/>
</dbReference>
<dbReference type="GO" id="GO:0003700">
    <property type="term" value="F:DNA-binding transcription factor activity"/>
    <property type="evidence" value="ECO:0007669"/>
    <property type="project" value="InterPro"/>
</dbReference>
<dbReference type="GO" id="GO:0043565">
    <property type="term" value="F:sequence-specific DNA binding"/>
    <property type="evidence" value="ECO:0007669"/>
    <property type="project" value="TreeGrafter"/>
</dbReference>
<dbReference type="GO" id="GO:0006351">
    <property type="term" value="P:DNA-templated transcription"/>
    <property type="evidence" value="ECO:0007669"/>
    <property type="project" value="TreeGrafter"/>
</dbReference>
<dbReference type="InterPro" id="IPR036390">
    <property type="entry name" value="WH_DNA-bd_sf"/>
</dbReference>
<dbReference type="InterPro" id="IPR058163">
    <property type="entry name" value="LysR-type_TF_proteobact-type"/>
</dbReference>
<dbReference type="PANTHER" id="PTHR30537:SF74">
    <property type="entry name" value="HTH-TYPE TRANSCRIPTIONAL REGULATOR TRPI"/>
    <property type="match status" value="1"/>
</dbReference>
<dbReference type="InterPro" id="IPR000847">
    <property type="entry name" value="LysR_HTH_N"/>
</dbReference>
<dbReference type="AlphaFoldDB" id="A0A5C4LET7"/>
<keyword evidence="4" id="KW-0804">Transcription</keyword>
<evidence type="ECO:0000256" key="2">
    <source>
        <dbReference type="ARBA" id="ARBA00023015"/>
    </source>
</evidence>
<dbReference type="PROSITE" id="PS50931">
    <property type="entry name" value="HTH_LYSR"/>
    <property type="match status" value="1"/>
</dbReference>
<evidence type="ECO:0000259" key="5">
    <source>
        <dbReference type="PROSITE" id="PS50931"/>
    </source>
</evidence>
<evidence type="ECO:0000256" key="1">
    <source>
        <dbReference type="ARBA" id="ARBA00009437"/>
    </source>
</evidence>
<gene>
    <name evidence="6" type="ORF">FF100_24465</name>
</gene>
<reference evidence="6 7" key="1">
    <citation type="submission" date="2019-06" db="EMBL/GenBank/DDBJ databases">
        <title>Genome of Methylobacterium sp. 17Sr1-39.</title>
        <authorList>
            <person name="Seo T."/>
        </authorList>
    </citation>
    <scope>NUCLEOTIDE SEQUENCE [LARGE SCALE GENOMIC DNA]</scope>
    <source>
        <strain evidence="6 7">17Sr1-39</strain>
    </source>
</reference>
<dbReference type="Pfam" id="PF00126">
    <property type="entry name" value="HTH_1"/>
    <property type="match status" value="1"/>
</dbReference>
<evidence type="ECO:0000256" key="3">
    <source>
        <dbReference type="ARBA" id="ARBA00023125"/>
    </source>
</evidence>
<feature type="domain" description="HTH lysR-type" evidence="5">
    <location>
        <begin position="9"/>
        <end position="66"/>
    </location>
</feature>
<dbReference type="CDD" id="cd08432">
    <property type="entry name" value="PBP2_GcdR_TrpI_HvrB_AmpR_like"/>
    <property type="match status" value="1"/>
</dbReference>